<dbReference type="InterPro" id="IPR010994">
    <property type="entry name" value="RuvA_2-like"/>
</dbReference>
<dbReference type="GO" id="GO:0003677">
    <property type="term" value="F:DNA binding"/>
    <property type="evidence" value="ECO:0007669"/>
    <property type="project" value="UniProtKB-KW"/>
</dbReference>
<keyword evidence="6" id="KW-1185">Reference proteome</keyword>
<dbReference type="GO" id="GO:0015628">
    <property type="term" value="P:protein secretion by the type II secretion system"/>
    <property type="evidence" value="ECO:0007669"/>
    <property type="project" value="TreeGrafter"/>
</dbReference>
<dbReference type="InterPro" id="IPR003583">
    <property type="entry name" value="Hlx-hairpin-Hlx_DNA-bd_motif"/>
</dbReference>
<organism evidence="5 6">
    <name type="scientific">Denitratimonas tolerans</name>
    <dbReference type="NCBI Taxonomy" id="1338420"/>
    <lineage>
        <taxon>Bacteria</taxon>
        <taxon>Pseudomonadati</taxon>
        <taxon>Pseudomonadota</taxon>
        <taxon>Gammaproteobacteria</taxon>
        <taxon>Lysobacterales</taxon>
        <taxon>Lysobacteraceae</taxon>
        <taxon>Denitratimonas</taxon>
    </lineage>
</organism>
<dbReference type="Proteomes" id="UP001364472">
    <property type="component" value="Unassembled WGS sequence"/>
</dbReference>
<dbReference type="EMBL" id="JBBDHC010000006">
    <property type="protein sequence ID" value="MEJ1249117.1"/>
    <property type="molecule type" value="Genomic_DNA"/>
</dbReference>
<dbReference type="SUPFAM" id="SSF47781">
    <property type="entry name" value="RuvA domain 2-like"/>
    <property type="match status" value="1"/>
</dbReference>
<evidence type="ECO:0000256" key="1">
    <source>
        <dbReference type="ARBA" id="ARBA00022490"/>
    </source>
</evidence>
<comment type="caution">
    <text evidence="5">The sequence shown here is derived from an EMBL/GenBank/DDBJ whole genome shotgun (WGS) entry which is preliminary data.</text>
</comment>
<dbReference type="SMART" id="SM00278">
    <property type="entry name" value="HhH1"/>
    <property type="match status" value="2"/>
</dbReference>
<evidence type="ECO:0000256" key="3">
    <source>
        <dbReference type="SAM" id="SignalP"/>
    </source>
</evidence>
<evidence type="ECO:0000259" key="4">
    <source>
        <dbReference type="SMART" id="SM00278"/>
    </source>
</evidence>
<protein>
    <submittedName>
        <fullName evidence="5">ComEA family DNA-binding protein</fullName>
    </submittedName>
</protein>
<sequence length="103" mass="11039">MSKLLLLPLFRLMALMLWATAAAAGGAPDAGPVDINHADAIELAARLNGVGPSRAEAIIHYRETQGPFDHPDELVRVKGIGPKTLEKNRQRIRIGPPADTAQP</sequence>
<evidence type="ECO:0000256" key="2">
    <source>
        <dbReference type="SAM" id="MobiDB-lite"/>
    </source>
</evidence>
<feature type="domain" description="Helix-hairpin-helix DNA-binding motif class 1" evidence="4">
    <location>
        <begin position="42"/>
        <end position="61"/>
    </location>
</feature>
<name>A0AAW9QXY7_9GAMM</name>
<keyword evidence="1" id="KW-0963">Cytoplasm</keyword>
<feature type="chain" id="PRO_5043611844" evidence="3">
    <location>
        <begin position="24"/>
        <end position="103"/>
    </location>
</feature>
<dbReference type="PANTHER" id="PTHR21180">
    <property type="entry name" value="ENDONUCLEASE/EXONUCLEASE/PHOSPHATASE FAMILY DOMAIN-CONTAINING PROTEIN 1"/>
    <property type="match status" value="1"/>
</dbReference>
<dbReference type="InterPro" id="IPR004509">
    <property type="entry name" value="Competence_ComEA_HhH"/>
</dbReference>
<feature type="region of interest" description="Disordered" evidence="2">
    <location>
        <begin position="81"/>
        <end position="103"/>
    </location>
</feature>
<accession>A0AAW9QXY7</accession>
<dbReference type="GO" id="GO:0006281">
    <property type="term" value="P:DNA repair"/>
    <property type="evidence" value="ECO:0007669"/>
    <property type="project" value="InterPro"/>
</dbReference>
<dbReference type="PANTHER" id="PTHR21180:SF32">
    <property type="entry name" value="ENDONUCLEASE_EXONUCLEASE_PHOSPHATASE FAMILY DOMAIN-CONTAINING PROTEIN 1"/>
    <property type="match status" value="1"/>
</dbReference>
<dbReference type="InterPro" id="IPR051675">
    <property type="entry name" value="Endo/Exo/Phosphatase_dom_1"/>
</dbReference>
<evidence type="ECO:0000313" key="6">
    <source>
        <dbReference type="Proteomes" id="UP001364472"/>
    </source>
</evidence>
<evidence type="ECO:0000313" key="5">
    <source>
        <dbReference type="EMBL" id="MEJ1249117.1"/>
    </source>
</evidence>
<proteinExistence type="predicted"/>
<feature type="domain" description="Helix-hairpin-helix DNA-binding motif class 1" evidence="4">
    <location>
        <begin position="72"/>
        <end position="91"/>
    </location>
</feature>
<keyword evidence="5" id="KW-0238">DNA-binding</keyword>
<keyword evidence="3" id="KW-0732">Signal</keyword>
<feature type="signal peptide" evidence="3">
    <location>
        <begin position="1"/>
        <end position="23"/>
    </location>
</feature>
<dbReference type="GO" id="GO:0015627">
    <property type="term" value="C:type II protein secretion system complex"/>
    <property type="evidence" value="ECO:0007669"/>
    <property type="project" value="TreeGrafter"/>
</dbReference>
<dbReference type="Pfam" id="PF12836">
    <property type="entry name" value="HHH_3"/>
    <property type="match status" value="1"/>
</dbReference>
<dbReference type="NCBIfam" id="TIGR00426">
    <property type="entry name" value="competence protein ComEA helix-hairpin-helix repeat region"/>
    <property type="match status" value="1"/>
</dbReference>
<dbReference type="AlphaFoldDB" id="A0AAW9QXY7"/>
<dbReference type="Gene3D" id="1.10.150.320">
    <property type="entry name" value="Photosystem II 12 kDa extrinsic protein"/>
    <property type="match status" value="1"/>
</dbReference>
<gene>
    <name evidence="5" type="ORF">WB794_05455</name>
</gene>
<dbReference type="RefSeq" id="WP_337334834.1">
    <property type="nucleotide sequence ID" value="NZ_JBBDHC010000006.1"/>
</dbReference>
<reference evidence="5 6" key="1">
    <citation type="journal article" date="2016" name="Antonie Van Leeuwenhoek">
        <title>Denitratimonas tolerans gen. nov., sp. nov., a denitrifying bacterium isolated from a bioreactor for tannery wastewater treatment.</title>
        <authorList>
            <person name="Han S.I."/>
            <person name="Kim J.O."/>
            <person name="Lee Y.R."/>
            <person name="Ekpeghere K.I."/>
            <person name="Koh S.C."/>
            <person name="Whang K.S."/>
        </authorList>
    </citation>
    <scope>NUCLEOTIDE SEQUENCE [LARGE SCALE GENOMIC DNA]</scope>
    <source>
        <strain evidence="5 6">KACC 17565</strain>
    </source>
</reference>